<sequence length="48" mass="5384">MKLLLVGILIVLVLPYILQFFLKLKLKDKSDFQMSLGGCFSSGFDVFG</sequence>
<name>A0A1G6IU97_9BACT</name>
<dbReference type="EMBL" id="FMYU01000002">
    <property type="protein sequence ID" value="SDC09346.1"/>
    <property type="molecule type" value="Genomic_DNA"/>
</dbReference>
<protein>
    <submittedName>
        <fullName evidence="1">Uncharacterized protein</fullName>
    </submittedName>
</protein>
<dbReference type="RefSeq" id="WP_156922932.1">
    <property type="nucleotide sequence ID" value="NZ_FMYU01000002.1"/>
</dbReference>
<keyword evidence="2" id="KW-1185">Reference proteome</keyword>
<evidence type="ECO:0000313" key="2">
    <source>
        <dbReference type="Proteomes" id="UP000199411"/>
    </source>
</evidence>
<evidence type="ECO:0000313" key="1">
    <source>
        <dbReference type="EMBL" id="SDC09346.1"/>
    </source>
</evidence>
<gene>
    <name evidence="1" type="ORF">SAMN05660835_00299</name>
</gene>
<dbReference type="Proteomes" id="UP000199411">
    <property type="component" value="Unassembled WGS sequence"/>
</dbReference>
<dbReference type="AlphaFoldDB" id="A0A1G6IU97"/>
<organism evidence="1 2">
    <name type="scientific">Desulfurella multipotens</name>
    <dbReference type="NCBI Taxonomy" id="79269"/>
    <lineage>
        <taxon>Bacteria</taxon>
        <taxon>Pseudomonadati</taxon>
        <taxon>Campylobacterota</taxon>
        <taxon>Desulfurellia</taxon>
        <taxon>Desulfurellales</taxon>
        <taxon>Desulfurellaceae</taxon>
        <taxon>Desulfurella</taxon>
    </lineage>
</organism>
<accession>A0A1G6IU97</accession>
<reference evidence="2" key="1">
    <citation type="submission" date="2016-10" db="EMBL/GenBank/DDBJ databases">
        <authorList>
            <person name="Varghese N."/>
            <person name="Submissions S."/>
        </authorList>
    </citation>
    <scope>NUCLEOTIDE SEQUENCE [LARGE SCALE GENOMIC DNA]</scope>
    <source>
        <strain evidence="2">DSM 8415</strain>
    </source>
</reference>
<proteinExistence type="predicted"/>